<comment type="caution">
    <text evidence="2">The sequence shown here is derived from an EMBL/GenBank/DDBJ whole genome shotgun (WGS) entry which is preliminary data.</text>
</comment>
<dbReference type="EMBL" id="BAAADU010000002">
    <property type="protein sequence ID" value="GAA0654544.1"/>
    <property type="molecule type" value="Genomic_DNA"/>
</dbReference>
<dbReference type="Proteomes" id="UP001500194">
    <property type="component" value="Unassembled WGS sequence"/>
</dbReference>
<gene>
    <name evidence="2" type="ORF">GCM10009019_17710</name>
</gene>
<protein>
    <submittedName>
        <fullName evidence="2">Uncharacterized protein</fullName>
    </submittedName>
</protein>
<evidence type="ECO:0000313" key="3">
    <source>
        <dbReference type="Proteomes" id="UP001500194"/>
    </source>
</evidence>
<keyword evidence="3" id="KW-1185">Reference proteome</keyword>
<feature type="compositionally biased region" description="Basic and acidic residues" evidence="1">
    <location>
        <begin position="1"/>
        <end position="11"/>
    </location>
</feature>
<evidence type="ECO:0000256" key="1">
    <source>
        <dbReference type="SAM" id="MobiDB-lite"/>
    </source>
</evidence>
<name>A0AAV3T164_9EURY</name>
<reference evidence="2 3" key="1">
    <citation type="journal article" date="2019" name="Int. J. Syst. Evol. Microbiol.">
        <title>The Global Catalogue of Microorganisms (GCM) 10K type strain sequencing project: providing services to taxonomists for standard genome sequencing and annotation.</title>
        <authorList>
            <consortium name="The Broad Institute Genomics Platform"/>
            <consortium name="The Broad Institute Genome Sequencing Center for Infectious Disease"/>
            <person name="Wu L."/>
            <person name="Ma J."/>
        </authorList>
    </citation>
    <scope>NUCLEOTIDE SEQUENCE [LARGE SCALE GENOMIC DNA]</scope>
    <source>
        <strain evidence="2 3">JCM 16327</strain>
    </source>
</reference>
<feature type="region of interest" description="Disordered" evidence="1">
    <location>
        <begin position="1"/>
        <end position="30"/>
    </location>
</feature>
<proteinExistence type="predicted"/>
<evidence type="ECO:0000313" key="2">
    <source>
        <dbReference type="EMBL" id="GAA0654544.1"/>
    </source>
</evidence>
<dbReference type="AlphaFoldDB" id="A0AAV3T164"/>
<organism evidence="2 3">
    <name type="scientific">Salarchaeum japonicum</name>
    <dbReference type="NCBI Taxonomy" id="555573"/>
    <lineage>
        <taxon>Archaea</taxon>
        <taxon>Methanobacteriati</taxon>
        <taxon>Methanobacteriota</taxon>
        <taxon>Stenosarchaea group</taxon>
        <taxon>Halobacteria</taxon>
        <taxon>Halobacteriales</taxon>
        <taxon>Halobacteriaceae</taxon>
    </lineage>
</organism>
<sequence length="106" mass="11626">MRVFNEDDQPRTLEFAVEAPSEDGAGTTDVFVDSYDLEPGSLRRIEPDVGASGQYVVRASSESETVRVSLSEKVANAEGQPEGIALTFRMVSGDPLPWDWTIFPEC</sequence>
<accession>A0AAV3T164</accession>